<dbReference type="RefSeq" id="WP_030432539.1">
    <property type="nucleotide sequence ID" value="NZ_JOEF01000028.1"/>
</dbReference>
<dbReference type="AlphaFoldDB" id="A0A1G9US84"/>
<sequence length="142" mass="15813">MTISPDRPGSTPPVPYLDTLVAAVYTTLSALADRSVLTNPEVASLREQLRFGITWWRSILDDHRPVDHPSRGYTCPTCRTSVLRRPVAWPCGAWDRTSIHLATLTSLESRLIPPRKPSSTTAPRVSIPLSPYSYRPRHLLAG</sequence>
<keyword evidence="2" id="KW-1185">Reference proteome</keyword>
<dbReference type="STRING" id="211114.SAMN04489726_2585"/>
<gene>
    <name evidence="1" type="ORF">SAMN04489726_2585</name>
</gene>
<dbReference type="OrthoDB" id="9891989at2"/>
<evidence type="ECO:0000313" key="1">
    <source>
        <dbReference type="EMBL" id="SDM62746.1"/>
    </source>
</evidence>
<name>A0A1G9US84_ALLAB</name>
<protein>
    <submittedName>
        <fullName evidence="1">Uncharacterized protein</fullName>
    </submittedName>
</protein>
<organism evidence="1 2">
    <name type="scientific">Allokutzneria albata</name>
    <name type="common">Kibdelosporangium albatum</name>
    <dbReference type="NCBI Taxonomy" id="211114"/>
    <lineage>
        <taxon>Bacteria</taxon>
        <taxon>Bacillati</taxon>
        <taxon>Actinomycetota</taxon>
        <taxon>Actinomycetes</taxon>
        <taxon>Pseudonocardiales</taxon>
        <taxon>Pseudonocardiaceae</taxon>
        <taxon>Allokutzneria</taxon>
    </lineage>
</organism>
<dbReference type="Proteomes" id="UP000183376">
    <property type="component" value="Chromosome I"/>
</dbReference>
<dbReference type="EMBL" id="LT629701">
    <property type="protein sequence ID" value="SDM62746.1"/>
    <property type="molecule type" value="Genomic_DNA"/>
</dbReference>
<reference evidence="1 2" key="1">
    <citation type="submission" date="2016-10" db="EMBL/GenBank/DDBJ databases">
        <authorList>
            <person name="de Groot N.N."/>
        </authorList>
    </citation>
    <scope>NUCLEOTIDE SEQUENCE [LARGE SCALE GENOMIC DNA]</scope>
    <source>
        <strain evidence="1 2">DSM 44149</strain>
    </source>
</reference>
<evidence type="ECO:0000313" key="2">
    <source>
        <dbReference type="Proteomes" id="UP000183376"/>
    </source>
</evidence>
<accession>A0A1G9US84</accession>
<proteinExistence type="predicted"/>